<feature type="region of interest" description="Disordered" evidence="1">
    <location>
        <begin position="1"/>
        <end position="28"/>
    </location>
</feature>
<feature type="compositionally biased region" description="Basic and acidic residues" evidence="1">
    <location>
        <begin position="1"/>
        <end position="21"/>
    </location>
</feature>
<reference evidence="2 3" key="1">
    <citation type="submission" date="2017-10" db="EMBL/GenBank/DDBJ databases">
        <title>Bacillus sp. nov., a halophilic bacterium isolated from a Keqin Lake.</title>
        <authorList>
            <person name="Wang H."/>
        </authorList>
    </citation>
    <scope>NUCLEOTIDE SEQUENCE [LARGE SCALE GENOMIC DNA]</scope>
    <source>
        <strain evidence="2 3">KQ-12</strain>
    </source>
</reference>
<dbReference type="InterPro" id="IPR025435">
    <property type="entry name" value="YfhD-like"/>
</dbReference>
<accession>A0A323TDU5</accession>
<gene>
    <name evidence="2" type="ORF">CR194_16380</name>
</gene>
<dbReference type="AlphaFoldDB" id="A0A323TDU5"/>
<dbReference type="OrthoDB" id="2973490at2"/>
<evidence type="ECO:0008006" key="4">
    <source>
        <dbReference type="Google" id="ProtNLM"/>
    </source>
</evidence>
<keyword evidence="3" id="KW-1185">Reference proteome</keyword>
<dbReference type="Proteomes" id="UP000248214">
    <property type="component" value="Unassembled WGS sequence"/>
</dbReference>
<evidence type="ECO:0000313" key="2">
    <source>
        <dbReference type="EMBL" id="PYZ92404.1"/>
    </source>
</evidence>
<protein>
    <recommendedName>
        <fullName evidence="4">YfhD family protein</fullName>
    </recommendedName>
</protein>
<sequence length="50" mass="5850">MKKNQQADKQESKKEDNKDVEYSEELADIEDREAINRAKAATQRVNKENI</sequence>
<comment type="caution">
    <text evidence="2">The sequence shown here is derived from an EMBL/GenBank/DDBJ whole genome shotgun (WGS) entry which is preliminary data.</text>
</comment>
<evidence type="ECO:0000256" key="1">
    <source>
        <dbReference type="SAM" id="MobiDB-lite"/>
    </source>
</evidence>
<dbReference type="RefSeq" id="WP_110611021.1">
    <property type="nucleotide sequence ID" value="NZ_PDOD01000004.1"/>
</dbReference>
<organism evidence="2 3">
    <name type="scientific">Salipaludibacillus keqinensis</name>
    <dbReference type="NCBI Taxonomy" id="2045207"/>
    <lineage>
        <taxon>Bacteria</taxon>
        <taxon>Bacillati</taxon>
        <taxon>Bacillota</taxon>
        <taxon>Bacilli</taxon>
        <taxon>Bacillales</taxon>
        <taxon>Bacillaceae</taxon>
    </lineage>
</organism>
<evidence type="ECO:0000313" key="3">
    <source>
        <dbReference type="Proteomes" id="UP000248214"/>
    </source>
</evidence>
<name>A0A323TDU5_9BACI</name>
<dbReference type="EMBL" id="PDOD01000004">
    <property type="protein sequence ID" value="PYZ92404.1"/>
    <property type="molecule type" value="Genomic_DNA"/>
</dbReference>
<proteinExistence type="predicted"/>
<dbReference type="Pfam" id="PF14151">
    <property type="entry name" value="YfhD"/>
    <property type="match status" value="1"/>
</dbReference>